<proteinExistence type="predicted"/>
<dbReference type="EMBL" id="UPXZ01000024">
    <property type="protein sequence ID" value="VBB45136.1"/>
    <property type="molecule type" value="Genomic_DNA"/>
</dbReference>
<sequence length="174" mass="19629">MKKLFFLLIVICQLCLASCEEVDFNRMPTETQTGKGTFGCYVDGNLFVGPVYGFKVVNTAKYDTINKKLEIVIRGKINNKKFGDISLLTDNIEINKILPLSVGIYSLKDSISQECLNYMVKNGGNIIFTRFDTEKNIVSGRFNLTGICMDYHYNPVEGNVVQITDGRFDLKLVK</sequence>
<evidence type="ECO:0000313" key="2">
    <source>
        <dbReference type="EMBL" id="VBB45136.1"/>
    </source>
</evidence>
<evidence type="ECO:0000256" key="1">
    <source>
        <dbReference type="SAM" id="SignalP"/>
    </source>
</evidence>
<keyword evidence="1" id="KW-0732">Signal</keyword>
<evidence type="ECO:0008006" key="3">
    <source>
        <dbReference type="Google" id="ProtNLM"/>
    </source>
</evidence>
<gene>
    <name evidence="2" type="ORF">TRIP_D300090</name>
</gene>
<feature type="signal peptide" evidence="1">
    <location>
        <begin position="1"/>
        <end position="17"/>
    </location>
</feature>
<protein>
    <recommendedName>
        <fullName evidence="3">Lipoprotein</fullName>
    </recommendedName>
</protein>
<name>A0A653AAP2_9BACT</name>
<feature type="chain" id="PRO_5024905802" description="Lipoprotein" evidence="1">
    <location>
        <begin position="18"/>
        <end position="174"/>
    </location>
</feature>
<reference evidence="2" key="1">
    <citation type="submission" date="2018-07" db="EMBL/GenBank/DDBJ databases">
        <authorList>
            <consortium name="Genoscope - CEA"/>
            <person name="William W."/>
        </authorList>
    </citation>
    <scope>NUCLEOTIDE SEQUENCE</scope>
    <source>
        <strain evidence="2">IK1</strain>
    </source>
</reference>
<organism evidence="2">
    <name type="scientific">uncultured Paludibacter sp</name>
    <dbReference type="NCBI Taxonomy" id="497635"/>
    <lineage>
        <taxon>Bacteria</taxon>
        <taxon>Pseudomonadati</taxon>
        <taxon>Bacteroidota</taxon>
        <taxon>Bacteroidia</taxon>
        <taxon>Bacteroidales</taxon>
        <taxon>Paludibacteraceae</taxon>
        <taxon>Paludibacter</taxon>
        <taxon>environmental samples</taxon>
    </lineage>
</organism>
<dbReference type="AlphaFoldDB" id="A0A653AAP2"/>
<accession>A0A653AAP2</accession>